<dbReference type="EMBL" id="QLUW01000007">
    <property type="protein sequence ID" value="RAP73355.1"/>
    <property type="molecule type" value="Genomic_DNA"/>
</dbReference>
<comment type="caution">
    <text evidence="2">The sequence shown here is derived from an EMBL/GenBank/DDBJ whole genome shotgun (WGS) entry which is preliminary data.</text>
</comment>
<proteinExistence type="predicted"/>
<reference evidence="2 3" key="1">
    <citation type="submission" date="2018-06" db="EMBL/GenBank/DDBJ databases">
        <title>Paenibacillus montanisoli sp. nov., isolated from mountain area soil.</title>
        <authorList>
            <person name="Wu M."/>
        </authorList>
    </citation>
    <scope>NUCLEOTIDE SEQUENCE [LARGE SCALE GENOMIC DNA]</scope>
    <source>
        <strain evidence="2 3">RA17</strain>
    </source>
</reference>
<evidence type="ECO:0000259" key="1">
    <source>
        <dbReference type="Pfam" id="PF13460"/>
    </source>
</evidence>
<keyword evidence="3" id="KW-1185">Reference proteome</keyword>
<evidence type="ECO:0000313" key="2">
    <source>
        <dbReference type="EMBL" id="RAP73355.1"/>
    </source>
</evidence>
<accession>A0A328TXC2</accession>
<name>A0A328TXC2_9BACL</name>
<sequence length="231" mass="25355">MTGYRALLVGATGLVGSALLRRLLQDSRCTAVTILIRRPLRPSTNGYGANLKLTVLTADFDRMDEALADVEADVVFCTLGTTIKKAKTQEAFRQVDLDYPVALGEWAERHGAEKFIIVSAMGANASSPIFYNRVKGEMEAQLSALGLRELHIVRPSLLLGKREEFRPGEQVAVWLSPLMKLFMQGKLRAYRPVEADQVAAFMADLAAARGESGMTDAKIYENDAIHATIQL</sequence>
<protein>
    <submittedName>
        <fullName evidence="2">NAD-dependent dehydratase</fullName>
    </submittedName>
</protein>
<dbReference type="OrthoDB" id="9798632at2"/>
<evidence type="ECO:0000313" key="3">
    <source>
        <dbReference type="Proteomes" id="UP000249260"/>
    </source>
</evidence>
<dbReference type="Proteomes" id="UP000249260">
    <property type="component" value="Unassembled WGS sequence"/>
</dbReference>
<organism evidence="2 3">
    <name type="scientific">Paenibacillus montanisoli</name>
    <dbReference type="NCBI Taxonomy" id="2081970"/>
    <lineage>
        <taxon>Bacteria</taxon>
        <taxon>Bacillati</taxon>
        <taxon>Bacillota</taxon>
        <taxon>Bacilli</taxon>
        <taxon>Bacillales</taxon>
        <taxon>Paenibacillaceae</taxon>
        <taxon>Paenibacillus</taxon>
    </lineage>
</organism>
<dbReference type="PANTHER" id="PTHR14097:SF7">
    <property type="entry name" value="OXIDOREDUCTASE HTATIP2"/>
    <property type="match status" value="1"/>
</dbReference>
<feature type="domain" description="NAD(P)-binding" evidence="1">
    <location>
        <begin position="10"/>
        <end position="146"/>
    </location>
</feature>
<dbReference type="InterPro" id="IPR016040">
    <property type="entry name" value="NAD(P)-bd_dom"/>
</dbReference>
<dbReference type="SUPFAM" id="SSF51735">
    <property type="entry name" value="NAD(P)-binding Rossmann-fold domains"/>
    <property type="match status" value="1"/>
</dbReference>
<dbReference type="PANTHER" id="PTHR14097">
    <property type="entry name" value="OXIDOREDUCTASE HTATIP2"/>
    <property type="match status" value="1"/>
</dbReference>
<dbReference type="InterPro" id="IPR036291">
    <property type="entry name" value="NAD(P)-bd_dom_sf"/>
</dbReference>
<dbReference type="AlphaFoldDB" id="A0A328TXC2"/>
<dbReference type="Pfam" id="PF13460">
    <property type="entry name" value="NAD_binding_10"/>
    <property type="match status" value="1"/>
</dbReference>
<dbReference type="RefSeq" id="WP_112885496.1">
    <property type="nucleotide sequence ID" value="NZ_QLUW01000007.1"/>
</dbReference>
<dbReference type="Gene3D" id="3.40.50.720">
    <property type="entry name" value="NAD(P)-binding Rossmann-like Domain"/>
    <property type="match status" value="1"/>
</dbReference>
<gene>
    <name evidence="2" type="ORF">DL346_26955</name>
</gene>